<gene>
    <name evidence="5" type="primary">LOC110796234</name>
</gene>
<evidence type="ECO:0000259" key="3">
    <source>
        <dbReference type="PROSITE" id="PS50158"/>
    </source>
</evidence>
<feature type="region of interest" description="Disordered" evidence="2">
    <location>
        <begin position="1"/>
        <end position="31"/>
    </location>
</feature>
<organism evidence="4 5">
    <name type="scientific">Spinacia oleracea</name>
    <name type="common">Spinach</name>
    <dbReference type="NCBI Taxonomy" id="3562"/>
    <lineage>
        <taxon>Eukaryota</taxon>
        <taxon>Viridiplantae</taxon>
        <taxon>Streptophyta</taxon>
        <taxon>Embryophyta</taxon>
        <taxon>Tracheophyta</taxon>
        <taxon>Spermatophyta</taxon>
        <taxon>Magnoliopsida</taxon>
        <taxon>eudicotyledons</taxon>
        <taxon>Gunneridae</taxon>
        <taxon>Pentapetalae</taxon>
        <taxon>Caryophyllales</taxon>
        <taxon>Chenopodiaceae</taxon>
        <taxon>Chenopodioideae</taxon>
        <taxon>Anserineae</taxon>
        <taxon>Spinacia</taxon>
    </lineage>
</organism>
<dbReference type="PANTHER" id="PTHR31286:SF99">
    <property type="entry name" value="DUF4283 DOMAIN-CONTAINING PROTEIN"/>
    <property type="match status" value="1"/>
</dbReference>
<protein>
    <recommendedName>
        <fullName evidence="3">CCHC-type domain-containing protein</fullName>
    </recommendedName>
</protein>
<keyword evidence="1" id="KW-0863">Zinc-finger</keyword>
<dbReference type="GeneID" id="110796234"/>
<sequence length="304" mass="34648">MGVDNPTPNDPPDDINMLDHQQEASIDQQEQSTVASTKKINSFREVVENSSQWFAEARKIITSSTEWEESDAIAPEGKFTIQFNKNTLDRLRAPWKLTLMGKCLGINIRPSYMETRVRAMWRIKGSLEIINYLMITTWKPNFRPSTNAFDTMSVWIRIDELPVEYYDKEALFEISRVVGKPIRVDYATDKITRGRYARVCVEIDLSKPLITKVWVGGGWQHIQYESISLLCFGCGRIGHVHLQCPEKEATPSLSASGKATGLDPCVPNGQMRAQEMPNMTQAILERKPKDVGEKKLTHMGLRLW</sequence>
<keyword evidence="1" id="KW-0479">Metal-binding</keyword>
<evidence type="ECO:0000256" key="1">
    <source>
        <dbReference type="PROSITE-ProRule" id="PRU00047"/>
    </source>
</evidence>
<reference evidence="5" key="2">
    <citation type="submission" date="2025-08" db="UniProtKB">
        <authorList>
            <consortium name="RefSeq"/>
        </authorList>
    </citation>
    <scope>IDENTIFICATION</scope>
    <source>
        <tissue evidence="5">Leaf</tissue>
    </source>
</reference>
<dbReference type="OrthoDB" id="1096772at2759"/>
<dbReference type="GO" id="GO:0008270">
    <property type="term" value="F:zinc ion binding"/>
    <property type="evidence" value="ECO:0007669"/>
    <property type="project" value="UniProtKB-KW"/>
</dbReference>
<keyword evidence="1" id="KW-0862">Zinc</keyword>
<dbReference type="InterPro" id="IPR040256">
    <property type="entry name" value="At4g02000-like"/>
</dbReference>
<feature type="domain" description="CCHC-type" evidence="3">
    <location>
        <begin position="231"/>
        <end position="246"/>
    </location>
</feature>
<dbReference type="GO" id="GO:0003676">
    <property type="term" value="F:nucleic acid binding"/>
    <property type="evidence" value="ECO:0007669"/>
    <property type="project" value="InterPro"/>
</dbReference>
<dbReference type="AlphaFoldDB" id="A0A9R0K423"/>
<evidence type="ECO:0000313" key="5">
    <source>
        <dbReference type="RefSeq" id="XP_021856973.1"/>
    </source>
</evidence>
<name>A0A9R0K423_SPIOL</name>
<dbReference type="InterPro" id="IPR001878">
    <property type="entry name" value="Znf_CCHC"/>
</dbReference>
<dbReference type="Proteomes" id="UP000813463">
    <property type="component" value="Chromosome 5"/>
</dbReference>
<dbReference type="PANTHER" id="PTHR31286">
    <property type="entry name" value="GLYCINE-RICH CELL WALL STRUCTURAL PROTEIN 1.8-LIKE"/>
    <property type="match status" value="1"/>
</dbReference>
<dbReference type="KEGG" id="soe:110796234"/>
<dbReference type="PROSITE" id="PS50158">
    <property type="entry name" value="ZF_CCHC"/>
    <property type="match status" value="1"/>
</dbReference>
<accession>A0A9R0K423</accession>
<keyword evidence="4" id="KW-1185">Reference proteome</keyword>
<dbReference type="RefSeq" id="XP_021856973.1">
    <property type="nucleotide sequence ID" value="XM_022001281.1"/>
</dbReference>
<evidence type="ECO:0000313" key="4">
    <source>
        <dbReference type="Proteomes" id="UP000813463"/>
    </source>
</evidence>
<reference evidence="4" key="1">
    <citation type="journal article" date="2021" name="Nat. Commun.">
        <title>Genomic analyses provide insights into spinach domestication and the genetic basis of agronomic traits.</title>
        <authorList>
            <person name="Cai X."/>
            <person name="Sun X."/>
            <person name="Xu C."/>
            <person name="Sun H."/>
            <person name="Wang X."/>
            <person name="Ge C."/>
            <person name="Zhang Z."/>
            <person name="Wang Q."/>
            <person name="Fei Z."/>
            <person name="Jiao C."/>
            <person name="Wang Q."/>
        </authorList>
    </citation>
    <scope>NUCLEOTIDE SEQUENCE [LARGE SCALE GENOMIC DNA]</scope>
    <source>
        <strain evidence="4">cv. Varoflay</strain>
    </source>
</reference>
<evidence type="ECO:0000256" key="2">
    <source>
        <dbReference type="SAM" id="MobiDB-lite"/>
    </source>
</evidence>
<proteinExistence type="predicted"/>